<dbReference type="PROSITE" id="PS50887">
    <property type="entry name" value="GGDEF"/>
    <property type="match status" value="1"/>
</dbReference>
<proteinExistence type="predicted"/>
<dbReference type="SUPFAM" id="SSF55073">
    <property type="entry name" value="Nucleotide cyclase"/>
    <property type="match status" value="1"/>
</dbReference>
<dbReference type="SUPFAM" id="SSF141868">
    <property type="entry name" value="EAL domain-like"/>
    <property type="match status" value="1"/>
</dbReference>
<evidence type="ECO:0000313" key="6">
    <source>
        <dbReference type="EMBL" id="AAZ48070.1"/>
    </source>
</evidence>
<feature type="domain" description="EAL" evidence="4">
    <location>
        <begin position="395"/>
        <end position="649"/>
    </location>
</feature>
<dbReference type="CDD" id="cd01949">
    <property type="entry name" value="GGDEF"/>
    <property type="match status" value="1"/>
</dbReference>
<dbReference type="InterPro" id="IPR001633">
    <property type="entry name" value="EAL_dom"/>
</dbReference>
<evidence type="ECO:0000259" key="2">
    <source>
        <dbReference type="PROSITE" id="PS50112"/>
    </source>
</evidence>
<dbReference type="eggNOG" id="COG5001">
    <property type="taxonomic scope" value="Bacteria"/>
</dbReference>
<dbReference type="NCBIfam" id="TIGR00229">
    <property type="entry name" value="sensory_box"/>
    <property type="match status" value="1"/>
</dbReference>
<dbReference type="Gene3D" id="3.20.20.450">
    <property type="entry name" value="EAL domain"/>
    <property type="match status" value="1"/>
</dbReference>
<dbReference type="InterPro" id="IPR000160">
    <property type="entry name" value="GGDEF_dom"/>
</dbReference>
<feature type="domain" description="GGDEF" evidence="5">
    <location>
        <begin position="253"/>
        <end position="386"/>
    </location>
</feature>
<dbReference type="CDD" id="cd01948">
    <property type="entry name" value="EAL"/>
    <property type="match status" value="1"/>
</dbReference>
<dbReference type="AlphaFoldDB" id="Q47AR1"/>
<dbReference type="STRING" id="159087.Daro_3341"/>
<dbReference type="InterPro" id="IPR043128">
    <property type="entry name" value="Rev_trsase/Diguanyl_cyclase"/>
</dbReference>
<dbReference type="InterPro" id="IPR000014">
    <property type="entry name" value="PAS"/>
</dbReference>
<organism evidence="6">
    <name type="scientific">Dechloromonas aromatica (strain RCB)</name>
    <dbReference type="NCBI Taxonomy" id="159087"/>
    <lineage>
        <taxon>Bacteria</taxon>
        <taxon>Pseudomonadati</taxon>
        <taxon>Pseudomonadota</taxon>
        <taxon>Betaproteobacteria</taxon>
        <taxon>Rhodocyclales</taxon>
        <taxon>Azonexaceae</taxon>
        <taxon>Dechloromonas</taxon>
    </lineage>
</organism>
<dbReference type="PANTHER" id="PTHR44757">
    <property type="entry name" value="DIGUANYLATE CYCLASE DGCP"/>
    <property type="match status" value="1"/>
</dbReference>
<dbReference type="FunFam" id="3.20.20.450:FF:000001">
    <property type="entry name" value="Cyclic di-GMP phosphodiesterase yahA"/>
    <property type="match status" value="1"/>
</dbReference>
<dbReference type="PROSITE" id="PS50113">
    <property type="entry name" value="PAC"/>
    <property type="match status" value="1"/>
</dbReference>
<keyword evidence="1" id="KW-0472">Membrane</keyword>
<keyword evidence="1" id="KW-0812">Transmembrane</keyword>
<dbReference type="InterPro" id="IPR035965">
    <property type="entry name" value="PAS-like_dom_sf"/>
</dbReference>
<dbReference type="InterPro" id="IPR052155">
    <property type="entry name" value="Biofilm_reg_signaling"/>
</dbReference>
<dbReference type="Pfam" id="PF00990">
    <property type="entry name" value="GGDEF"/>
    <property type="match status" value="1"/>
</dbReference>
<dbReference type="SMART" id="SM00052">
    <property type="entry name" value="EAL"/>
    <property type="match status" value="1"/>
</dbReference>
<protein>
    <submittedName>
        <fullName evidence="6">Diguanylate cyclase/phosphodiesterase with PAS/PAC sensor(S)</fullName>
    </submittedName>
</protein>
<dbReference type="SMART" id="SM00267">
    <property type="entry name" value="GGDEF"/>
    <property type="match status" value="1"/>
</dbReference>
<dbReference type="CDD" id="cd00130">
    <property type="entry name" value="PAS"/>
    <property type="match status" value="1"/>
</dbReference>
<evidence type="ECO:0000259" key="4">
    <source>
        <dbReference type="PROSITE" id="PS50883"/>
    </source>
</evidence>
<dbReference type="Gene3D" id="3.30.70.270">
    <property type="match status" value="1"/>
</dbReference>
<reference evidence="6" key="1">
    <citation type="submission" date="2005-08" db="EMBL/GenBank/DDBJ databases">
        <title>Complete sequence of Dechloromonas aromatica RCB.</title>
        <authorList>
            <person name="Salinero K.K."/>
            <person name="Copeland A."/>
            <person name="Lucas S."/>
            <person name="Lapidus A."/>
            <person name="Barry K."/>
            <person name="Detter J.C."/>
            <person name="Glavina T."/>
            <person name="Hammon N."/>
            <person name="Israni S."/>
            <person name="Pitluck S."/>
            <person name="Di Bartolo G."/>
            <person name="Trong S."/>
            <person name="Schmutz J."/>
            <person name="Larimer F."/>
            <person name="Land M."/>
            <person name="Ivanova N."/>
            <person name="Richardson P."/>
        </authorList>
    </citation>
    <scope>NUCLEOTIDE SEQUENCE</scope>
    <source>
        <strain evidence="6">RCB</strain>
    </source>
</reference>
<feature type="transmembrane region" description="Helical" evidence="1">
    <location>
        <begin position="63"/>
        <end position="83"/>
    </location>
</feature>
<dbReference type="PROSITE" id="PS50883">
    <property type="entry name" value="EAL"/>
    <property type="match status" value="1"/>
</dbReference>
<accession>Q47AR1</accession>
<dbReference type="Gene3D" id="3.30.450.20">
    <property type="entry name" value="PAS domain"/>
    <property type="match status" value="1"/>
</dbReference>
<gene>
    <name evidence="6" type="ordered locus">Daro_3341</name>
</gene>
<evidence type="ECO:0000256" key="1">
    <source>
        <dbReference type="SAM" id="Phobius"/>
    </source>
</evidence>
<sequence length="655" mass="72345">MYPESNILTQSPAVAGRKFVLFAMGAVVLVWCLIGLDLWIASRHAAAKISFLPGETTPSELPTWKLFLLVLSVLLTALVVQAYRQLLATKRQVEAGLALQRLIVDHASEAMMLTDSAQRILSVNSAFEQITGYAGKDVFGKTPTMLSAGHQGLASHRNVWDFVAENGSWEGEIWDRRKDGTIYPKQMRITAICEDGVQLSHFVAVFSDISESRAQAERLEYLARHDPLTNLPNRLALDAHLDTLLEGATPGINRLALLIIDLDNFKTINDSLGHHAGDRLLSELARRLGAQMDLTKRLFRLGGDEFVVVVDQLINEEAVIELVQQLAGGIGDPCNIDGHVLHCTSSIGISLYPEDGRDAQALIRNADTAMYYAKANGRNNHKFFTEPMNAAANKRLHLESELWCALAENQLVLYYQPQIDLLSGKVVGVEALVRWRHPLRGLIPPAEFIPVAEECGLILPLGHWVLLTACRQAREWLDAGIDMGEMAVNISAHQFRQPEFISSVQAILAETGLPTGRLELEITESTIMHEVDAAIQTLAQLRAMGIKLAIDDFGTGYSSLAYLRRFPLDRLKIDRSFLADVETDPDAASLVTSIVLLGRSLGLQLVAEGVENFAQAEFLRTLECERVQGFHFYQPVCAEEVVGVGRFLENTALQT</sequence>
<dbReference type="SUPFAM" id="SSF55785">
    <property type="entry name" value="PYP-like sensor domain (PAS domain)"/>
    <property type="match status" value="1"/>
</dbReference>
<feature type="domain" description="PAS" evidence="2">
    <location>
        <begin position="101"/>
        <end position="142"/>
    </location>
</feature>
<dbReference type="SMART" id="SM00091">
    <property type="entry name" value="PAS"/>
    <property type="match status" value="1"/>
</dbReference>
<dbReference type="InterPro" id="IPR000700">
    <property type="entry name" value="PAS-assoc_C"/>
</dbReference>
<evidence type="ECO:0000259" key="5">
    <source>
        <dbReference type="PROSITE" id="PS50887"/>
    </source>
</evidence>
<dbReference type="Pfam" id="PF13426">
    <property type="entry name" value="PAS_9"/>
    <property type="match status" value="1"/>
</dbReference>
<evidence type="ECO:0000259" key="3">
    <source>
        <dbReference type="PROSITE" id="PS50113"/>
    </source>
</evidence>
<dbReference type="Pfam" id="PF00563">
    <property type="entry name" value="EAL"/>
    <property type="match status" value="1"/>
</dbReference>
<dbReference type="PROSITE" id="PS50112">
    <property type="entry name" value="PAS"/>
    <property type="match status" value="1"/>
</dbReference>
<name>Q47AR1_DECAR</name>
<dbReference type="KEGG" id="dar:Daro_3341"/>
<feature type="domain" description="PAC" evidence="3">
    <location>
        <begin position="169"/>
        <end position="221"/>
    </location>
</feature>
<dbReference type="InterPro" id="IPR029787">
    <property type="entry name" value="Nucleotide_cyclase"/>
</dbReference>
<dbReference type="InterPro" id="IPR035919">
    <property type="entry name" value="EAL_sf"/>
</dbReference>
<dbReference type="HOGENOM" id="CLU_000445_70_50_4"/>
<dbReference type="NCBIfam" id="TIGR00254">
    <property type="entry name" value="GGDEF"/>
    <property type="match status" value="1"/>
</dbReference>
<keyword evidence="1" id="KW-1133">Transmembrane helix</keyword>
<dbReference type="EMBL" id="CP000089">
    <property type="protein sequence ID" value="AAZ48070.1"/>
    <property type="molecule type" value="Genomic_DNA"/>
</dbReference>
<feature type="transmembrane region" description="Helical" evidence="1">
    <location>
        <begin position="20"/>
        <end position="42"/>
    </location>
</feature>
<dbReference type="PANTHER" id="PTHR44757:SF2">
    <property type="entry name" value="BIOFILM ARCHITECTURE MAINTENANCE PROTEIN MBAA"/>
    <property type="match status" value="1"/>
</dbReference>